<dbReference type="Pfam" id="PF00356">
    <property type="entry name" value="LacI"/>
    <property type="match status" value="1"/>
</dbReference>
<evidence type="ECO:0000256" key="4">
    <source>
        <dbReference type="ARBA" id="ARBA00023163"/>
    </source>
</evidence>
<dbReference type="Gene3D" id="1.10.260.40">
    <property type="entry name" value="lambda repressor-like DNA-binding domains"/>
    <property type="match status" value="1"/>
</dbReference>
<evidence type="ECO:0000313" key="7">
    <source>
        <dbReference type="Proteomes" id="UP000435649"/>
    </source>
</evidence>
<comment type="caution">
    <text evidence="6">The sequence shown here is derived from an EMBL/GenBank/DDBJ whole genome shotgun (WGS) entry which is preliminary data.</text>
</comment>
<dbReference type="PROSITE" id="PS50932">
    <property type="entry name" value="HTH_LACI_2"/>
    <property type="match status" value="1"/>
</dbReference>
<evidence type="ECO:0000256" key="1">
    <source>
        <dbReference type="ARBA" id="ARBA00022491"/>
    </source>
</evidence>
<dbReference type="Proteomes" id="UP000435649">
    <property type="component" value="Unassembled WGS sequence"/>
</dbReference>
<dbReference type="GO" id="GO:0003700">
    <property type="term" value="F:DNA-binding transcription factor activity"/>
    <property type="evidence" value="ECO:0007669"/>
    <property type="project" value="TreeGrafter"/>
</dbReference>
<keyword evidence="2" id="KW-0805">Transcription regulation</keyword>
<evidence type="ECO:0000313" key="6">
    <source>
        <dbReference type="EMBL" id="MST96160.1"/>
    </source>
</evidence>
<evidence type="ECO:0000259" key="5">
    <source>
        <dbReference type="PROSITE" id="PS50932"/>
    </source>
</evidence>
<dbReference type="PANTHER" id="PTHR30146:SF148">
    <property type="entry name" value="HTH-TYPE TRANSCRIPTIONAL REPRESSOR PURR-RELATED"/>
    <property type="match status" value="1"/>
</dbReference>
<proteinExistence type="predicted"/>
<dbReference type="InterPro" id="IPR028082">
    <property type="entry name" value="Peripla_BP_I"/>
</dbReference>
<keyword evidence="1" id="KW-0678">Repressor</keyword>
<evidence type="ECO:0000256" key="2">
    <source>
        <dbReference type="ARBA" id="ARBA00023015"/>
    </source>
</evidence>
<dbReference type="InterPro" id="IPR010982">
    <property type="entry name" value="Lambda_DNA-bd_dom_sf"/>
</dbReference>
<keyword evidence="7" id="KW-1185">Reference proteome</keyword>
<dbReference type="CDD" id="cd06267">
    <property type="entry name" value="PBP1_LacI_sugar_binding-like"/>
    <property type="match status" value="1"/>
</dbReference>
<dbReference type="Pfam" id="PF13377">
    <property type="entry name" value="Peripla_BP_3"/>
    <property type="match status" value="1"/>
</dbReference>
<dbReference type="InterPro" id="IPR046335">
    <property type="entry name" value="LacI/GalR-like_sensor"/>
</dbReference>
<reference evidence="6 7" key="1">
    <citation type="submission" date="2019-08" db="EMBL/GenBank/DDBJ databases">
        <title>In-depth cultivation of the pig gut microbiome towards novel bacterial diversity and tailored functional studies.</title>
        <authorList>
            <person name="Wylensek D."/>
            <person name="Hitch T.C.A."/>
            <person name="Clavel T."/>
        </authorList>
    </citation>
    <scope>NUCLEOTIDE SEQUENCE [LARGE SCALE GENOMIC DNA]</scope>
    <source>
        <strain evidence="6 7">BBE-744-WT-12</strain>
    </source>
</reference>
<dbReference type="SUPFAM" id="SSF53822">
    <property type="entry name" value="Periplasmic binding protein-like I"/>
    <property type="match status" value="1"/>
</dbReference>
<dbReference type="SUPFAM" id="SSF47413">
    <property type="entry name" value="lambda repressor-like DNA-binding domains"/>
    <property type="match status" value="1"/>
</dbReference>
<sequence length="342" mass="37842">MTETEGFSMISMKEIGKICGVTESTVSKALRGHAGIKQATRERVAEVARKYGYQPNAMVECMQTGKSRSIGIACNNFQCMFTGAVMDGIHKTLHDYGYDSYVICWDRLVKDDIDLLSRFVRRRVDGLLLLPMECPPSPSHIAQLHSFHNPVVLIDQVWRGSDFDYVGSDNRGGAAALVERLIAAGRRRIGSVIFTEVSSGEERRTGFLDAMFRHNMPVDARFLCKVTDSKSSYEEIRKLLSAEERPDALVCFNDYLANDALNAAFDLGIRVPEELAITGFGNLPICEKLRPALTTVDQHAGLIGQTAARLLMERITGNETGPCRELLVPANPVYRQSCGCAL</sequence>
<dbReference type="CDD" id="cd01392">
    <property type="entry name" value="HTH_LacI"/>
    <property type="match status" value="1"/>
</dbReference>
<accession>A0A844FXZ3</accession>
<protein>
    <submittedName>
        <fullName evidence="6">LacI family transcriptional regulator</fullName>
    </submittedName>
</protein>
<dbReference type="Gene3D" id="3.40.50.2300">
    <property type="match status" value="2"/>
</dbReference>
<dbReference type="InterPro" id="IPR000843">
    <property type="entry name" value="HTH_LacI"/>
</dbReference>
<dbReference type="SMART" id="SM00354">
    <property type="entry name" value="HTH_LACI"/>
    <property type="match status" value="1"/>
</dbReference>
<organism evidence="6 7">
    <name type="scientific">Victivallis lenta</name>
    <dbReference type="NCBI Taxonomy" id="2606640"/>
    <lineage>
        <taxon>Bacteria</taxon>
        <taxon>Pseudomonadati</taxon>
        <taxon>Lentisphaerota</taxon>
        <taxon>Lentisphaeria</taxon>
        <taxon>Victivallales</taxon>
        <taxon>Victivallaceae</taxon>
        <taxon>Victivallis</taxon>
    </lineage>
</organism>
<dbReference type="AlphaFoldDB" id="A0A844FXZ3"/>
<evidence type="ECO:0000256" key="3">
    <source>
        <dbReference type="ARBA" id="ARBA00023125"/>
    </source>
</evidence>
<dbReference type="GO" id="GO:0000976">
    <property type="term" value="F:transcription cis-regulatory region binding"/>
    <property type="evidence" value="ECO:0007669"/>
    <property type="project" value="TreeGrafter"/>
</dbReference>
<dbReference type="EMBL" id="VUNS01000002">
    <property type="protein sequence ID" value="MST96160.1"/>
    <property type="molecule type" value="Genomic_DNA"/>
</dbReference>
<keyword evidence="4" id="KW-0804">Transcription</keyword>
<keyword evidence="3" id="KW-0238">DNA-binding</keyword>
<dbReference type="PANTHER" id="PTHR30146">
    <property type="entry name" value="LACI-RELATED TRANSCRIPTIONAL REPRESSOR"/>
    <property type="match status" value="1"/>
</dbReference>
<gene>
    <name evidence="6" type="ORF">FYJ85_03755</name>
</gene>
<feature type="domain" description="HTH lacI-type" evidence="5">
    <location>
        <begin position="10"/>
        <end position="64"/>
    </location>
</feature>
<name>A0A844FXZ3_9BACT</name>